<feature type="transmembrane region" description="Helical" evidence="6">
    <location>
        <begin position="116"/>
        <end position="135"/>
    </location>
</feature>
<evidence type="ECO:0000256" key="5">
    <source>
        <dbReference type="SAM" id="MobiDB-lite"/>
    </source>
</evidence>
<proteinExistence type="predicted"/>
<keyword evidence="4 6" id="KW-0472">Membrane</keyword>
<keyword evidence="8" id="KW-1185">Reference proteome</keyword>
<dbReference type="GO" id="GO:0016020">
    <property type="term" value="C:membrane"/>
    <property type="evidence" value="ECO:0007669"/>
    <property type="project" value="UniProtKB-SubCell"/>
</dbReference>
<name>A0A8X6L4X6_TRICU</name>
<feature type="transmembrane region" description="Helical" evidence="6">
    <location>
        <begin position="293"/>
        <end position="311"/>
    </location>
</feature>
<dbReference type="EMBL" id="BMAO01034303">
    <property type="protein sequence ID" value="GFQ95646.1"/>
    <property type="molecule type" value="Genomic_DNA"/>
</dbReference>
<keyword evidence="3 6" id="KW-1133">Transmembrane helix</keyword>
<reference evidence="7" key="1">
    <citation type="submission" date="2020-07" db="EMBL/GenBank/DDBJ databases">
        <title>Multicomponent nature underlies the extraordinary mechanical properties of spider dragline silk.</title>
        <authorList>
            <person name="Kono N."/>
            <person name="Nakamura H."/>
            <person name="Mori M."/>
            <person name="Yoshida Y."/>
            <person name="Ohtoshi R."/>
            <person name="Malay A.D."/>
            <person name="Moran D.A.P."/>
            <person name="Tomita M."/>
            <person name="Numata K."/>
            <person name="Arakawa K."/>
        </authorList>
    </citation>
    <scope>NUCLEOTIDE SEQUENCE</scope>
</reference>
<feature type="transmembrane region" description="Helical" evidence="6">
    <location>
        <begin position="12"/>
        <end position="35"/>
    </location>
</feature>
<comment type="subcellular location">
    <subcellularLocation>
        <location evidence="1">Membrane</location>
        <topology evidence="1">Multi-pass membrane protein</topology>
    </subcellularLocation>
</comment>
<dbReference type="AlphaFoldDB" id="A0A8X6L4X6"/>
<gene>
    <name evidence="7" type="primary">TMEM184C</name>
    <name evidence="7" type="ORF">TNCT_660751</name>
</gene>
<feature type="region of interest" description="Disordered" evidence="5">
    <location>
        <begin position="396"/>
        <end position="422"/>
    </location>
</feature>
<evidence type="ECO:0000256" key="4">
    <source>
        <dbReference type="ARBA" id="ARBA00023136"/>
    </source>
</evidence>
<sequence length="422" mass="48451">MCTTWFMRRWRMWIRPVVMMAYGLIILIVLPLCAVKFQQNGLSPQMQAWFTSGIFVLMALPITFWEITQHLVHYNKPYLQRYIIRILWMVPIYALNAWLALTFPKTGIYLDTCRECYEAYVIYNFMIFLLNFLHYEMDMSSTLETRPPVRYIFPLCCFPPCPAGKYFIQACKHGILQYTVIRPITTLVSLITEICGVYGEGKFSPSCAYPYVVAINNASQFVAMYALVLFYQANKDELAPMKPIAKFLCIKAVVFFSFFQSVIIAILTYVGIITDSFTAPGSDVAEVGRSLQNFLICIEMFMASVAHYFAFSHKPYVDMAAQQVPCCLSFMSMWDISDVRQDVSDHIRHVGKRVKMSVSGRHLVGSEEEKQLLVPNQELENPSLSSVNYNSMGSRTDYGGLSTQSKNNFYEEPEDLSHEVHT</sequence>
<dbReference type="PANTHER" id="PTHR23423">
    <property type="entry name" value="ORGANIC SOLUTE TRANSPORTER-RELATED"/>
    <property type="match status" value="1"/>
</dbReference>
<dbReference type="OrthoDB" id="5348404at2759"/>
<evidence type="ECO:0000313" key="7">
    <source>
        <dbReference type="EMBL" id="GFQ95646.1"/>
    </source>
</evidence>
<evidence type="ECO:0000313" key="8">
    <source>
        <dbReference type="Proteomes" id="UP000887116"/>
    </source>
</evidence>
<dbReference type="Proteomes" id="UP000887116">
    <property type="component" value="Unassembled WGS sequence"/>
</dbReference>
<evidence type="ECO:0000256" key="2">
    <source>
        <dbReference type="ARBA" id="ARBA00022692"/>
    </source>
</evidence>
<comment type="caution">
    <text evidence="7">The sequence shown here is derived from an EMBL/GenBank/DDBJ whole genome shotgun (WGS) entry which is preliminary data.</text>
</comment>
<feature type="transmembrane region" description="Helical" evidence="6">
    <location>
        <begin position="82"/>
        <end position="104"/>
    </location>
</feature>
<protein>
    <submittedName>
        <fullName evidence="7">Transmembrane protein 184C</fullName>
    </submittedName>
</protein>
<dbReference type="InterPro" id="IPR005178">
    <property type="entry name" value="Ostalpha/TMEM184C"/>
</dbReference>
<evidence type="ECO:0000256" key="3">
    <source>
        <dbReference type="ARBA" id="ARBA00022989"/>
    </source>
</evidence>
<feature type="transmembrane region" description="Helical" evidence="6">
    <location>
        <begin position="47"/>
        <end position="67"/>
    </location>
</feature>
<organism evidence="7 8">
    <name type="scientific">Trichonephila clavata</name>
    <name type="common">Joro spider</name>
    <name type="synonym">Nephila clavata</name>
    <dbReference type="NCBI Taxonomy" id="2740835"/>
    <lineage>
        <taxon>Eukaryota</taxon>
        <taxon>Metazoa</taxon>
        <taxon>Ecdysozoa</taxon>
        <taxon>Arthropoda</taxon>
        <taxon>Chelicerata</taxon>
        <taxon>Arachnida</taxon>
        <taxon>Araneae</taxon>
        <taxon>Araneomorphae</taxon>
        <taxon>Entelegynae</taxon>
        <taxon>Araneoidea</taxon>
        <taxon>Nephilidae</taxon>
        <taxon>Trichonephila</taxon>
    </lineage>
</organism>
<keyword evidence="2 6" id="KW-0812">Transmembrane</keyword>
<accession>A0A8X6L4X6</accession>
<feature type="transmembrane region" description="Helical" evidence="6">
    <location>
        <begin position="208"/>
        <end position="231"/>
    </location>
</feature>
<evidence type="ECO:0000256" key="6">
    <source>
        <dbReference type="SAM" id="Phobius"/>
    </source>
</evidence>
<dbReference type="SMART" id="SM01417">
    <property type="entry name" value="Solute_trans_a"/>
    <property type="match status" value="1"/>
</dbReference>
<dbReference type="Pfam" id="PF03619">
    <property type="entry name" value="Solute_trans_a"/>
    <property type="match status" value="1"/>
</dbReference>
<feature type="transmembrane region" description="Helical" evidence="6">
    <location>
        <begin position="252"/>
        <end position="273"/>
    </location>
</feature>
<evidence type="ECO:0000256" key="1">
    <source>
        <dbReference type="ARBA" id="ARBA00004141"/>
    </source>
</evidence>